<dbReference type="SMART" id="SM00421">
    <property type="entry name" value="HTH_LUXR"/>
    <property type="match status" value="1"/>
</dbReference>
<keyword evidence="3" id="KW-0804">Transcription</keyword>
<dbReference type="Pfam" id="PF00196">
    <property type="entry name" value="GerE"/>
    <property type="match status" value="1"/>
</dbReference>
<keyword evidence="1" id="KW-0805">Transcription regulation</keyword>
<evidence type="ECO:0000256" key="1">
    <source>
        <dbReference type="ARBA" id="ARBA00023015"/>
    </source>
</evidence>
<evidence type="ECO:0000256" key="2">
    <source>
        <dbReference type="ARBA" id="ARBA00023125"/>
    </source>
</evidence>
<accession>A0A917F5L9</accession>
<dbReference type="PROSITE" id="PS50043">
    <property type="entry name" value="HTH_LUXR_2"/>
    <property type="match status" value="1"/>
</dbReference>
<dbReference type="InterPro" id="IPR016032">
    <property type="entry name" value="Sig_transdc_resp-reg_C-effctor"/>
</dbReference>
<dbReference type="InterPro" id="IPR036388">
    <property type="entry name" value="WH-like_DNA-bd_sf"/>
</dbReference>
<dbReference type="Proteomes" id="UP000649179">
    <property type="component" value="Unassembled WGS sequence"/>
</dbReference>
<dbReference type="EMBL" id="BMKQ01000001">
    <property type="protein sequence ID" value="GGF45774.1"/>
    <property type="molecule type" value="Genomic_DNA"/>
</dbReference>
<dbReference type="AlphaFoldDB" id="A0A917F5L9"/>
<name>A0A917F5L9_9ACTN</name>
<reference evidence="5" key="1">
    <citation type="journal article" date="2014" name="Int. J. Syst. Evol. Microbiol.">
        <title>Complete genome sequence of Corynebacterium casei LMG S-19264T (=DSM 44701T), isolated from a smear-ripened cheese.</title>
        <authorList>
            <consortium name="US DOE Joint Genome Institute (JGI-PGF)"/>
            <person name="Walter F."/>
            <person name="Albersmeier A."/>
            <person name="Kalinowski J."/>
            <person name="Ruckert C."/>
        </authorList>
    </citation>
    <scope>NUCLEOTIDE SEQUENCE</scope>
    <source>
        <strain evidence="5">CGMCC 1.16067</strain>
    </source>
</reference>
<dbReference type="InterPro" id="IPR000792">
    <property type="entry name" value="Tscrpt_reg_LuxR_C"/>
</dbReference>
<sequence length="104" mass="11849">MFTDVHSFSTLPLRSNHPVPGQDWPGRHEGLTVRESDILLLVAHGLCNQDISERLFLSINSIKSYIRSAYRKMAVESRTQAVLWAIEHGFRPDLTVVEEHRPAV</sequence>
<keyword evidence="2" id="KW-0238">DNA-binding</keyword>
<gene>
    <name evidence="5" type="ORF">GCM10011519_19590</name>
</gene>
<protein>
    <recommendedName>
        <fullName evidence="4">HTH luxR-type domain-containing protein</fullName>
    </recommendedName>
</protein>
<dbReference type="PANTHER" id="PTHR44688">
    <property type="entry name" value="DNA-BINDING TRANSCRIPTIONAL ACTIVATOR DEVR_DOSR"/>
    <property type="match status" value="1"/>
</dbReference>
<organism evidence="5 6">
    <name type="scientific">Marmoricola endophyticus</name>
    <dbReference type="NCBI Taxonomy" id="2040280"/>
    <lineage>
        <taxon>Bacteria</taxon>
        <taxon>Bacillati</taxon>
        <taxon>Actinomycetota</taxon>
        <taxon>Actinomycetes</taxon>
        <taxon>Propionibacteriales</taxon>
        <taxon>Nocardioidaceae</taxon>
        <taxon>Marmoricola</taxon>
    </lineage>
</organism>
<dbReference type="CDD" id="cd06170">
    <property type="entry name" value="LuxR_C_like"/>
    <property type="match status" value="1"/>
</dbReference>
<dbReference type="Gene3D" id="1.10.10.10">
    <property type="entry name" value="Winged helix-like DNA-binding domain superfamily/Winged helix DNA-binding domain"/>
    <property type="match status" value="1"/>
</dbReference>
<dbReference type="GO" id="GO:0006355">
    <property type="term" value="P:regulation of DNA-templated transcription"/>
    <property type="evidence" value="ECO:0007669"/>
    <property type="project" value="InterPro"/>
</dbReference>
<evidence type="ECO:0000259" key="4">
    <source>
        <dbReference type="PROSITE" id="PS50043"/>
    </source>
</evidence>
<keyword evidence="6" id="KW-1185">Reference proteome</keyword>
<evidence type="ECO:0000313" key="5">
    <source>
        <dbReference type="EMBL" id="GGF45774.1"/>
    </source>
</evidence>
<reference evidence="5" key="2">
    <citation type="submission" date="2020-09" db="EMBL/GenBank/DDBJ databases">
        <authorList>
            <person name="Sun Q."/>
            <person name="Zhou Y."/>
        </authorList>
    </citation>
    <scope>NUCLEOTIDE SEQUENCE</scope>
    <source>
        <strain evidence="5">CGMCC 1.16067</strain>
    </source>
</reference>
<dbReference type="PRINTS" id="PR00038">
    <property type="entry name" value="HTHLUXR"/>
</dbReference>
<dbReference type="GO" id="GO:0003677">
    <property type="term" value="F:DNA binding"/>
    <property type="evidence" value="ECO:0007669"/>
    <property type="project" value="UniProtKB-KW"/>
</dbReference>
<evidence type="ECO:0000256" key="3">
    <source>
        <dbReference type="ARBA" id="ARBA00023163"/>
    </source>
</evidence>
<proteinExistence type="predicted"/>
<feature type="domain" description="HTH luxR-type" evidence="4">
    <location>
        <begin position="24"/>
        <end position="89"/>
    </location>
</feature>
<dbReference type="PROSITE" id="PS00622">
    <property type="entry name" value="HTH_LUXR_1"/>
    <property type="match status" value="1"/>
</dbReference>
<dbReference type="RefSeq" id="WP_188779606.1">
    <property type="nucleotide sequence ID" value="NZ_BMKQ01000001.1"/>
</dbReference>
<dbReference type="PANTHER" id="PTHR44688:SF16">
    <property type="entry name" value="DNA-BINDING TRANSCRIPTIONAL ACTIVATOR DEVR_DOSR"/>
    <property type="match status" value="1"/>
</dbReference>
<comment type="caution">
    <text evidence="5">The sequence shown here is derived from an EMBL/GenBank/DDBJ whole genome shotgun (WGS) entry which is preliminary data.</text>
</comment>
<evidence type="ECO:0000313" key="6">
    <source>
        <dbReference type="Proteomes" id="UP000649179"/>
    </source>
</evidence>
<dbReference type="SUPFAM" id="SSF46894">
    <property type="entry name" value="C-terminal effector domain of the bipartite response regulators"/>
    <property type="match status" value="1"/>
</dbReference>